<dbReference type="PANTHER" id="PTHR47894:SF1">
    <property type="entry name" value="HTH-TYPE TRANSCRIPTIONAL REGULATOR VQSM"/>
    <property type="match status" value="1"/>
</dbReference>
<comment type="caution">
    <text evidence="5">The sequence shown here is derived from an EMBL/GenBank/DDBJ whole genome shotgun (WGS) entry which is preliminary data.</text>
</comment>
<evidence type="ECO:0000313" key="6">
    <source>
        <dbReference type="Proteomes" id="UP000004750"/>
    </source>
</evidence>
<accession>G9ZBD8</accession>
<evidence type="ECO:0000313" key="5">
    <source>
        <dbReference type="EMBL" id="EHM56155.1"/>
    </source>
</evidence>
<dbReference type="STRING" id="797473.HMPREF9080_00061"/>
<dbReference type="Gene3D" id="1.10.10.60">
    <property type="entry name" value="Homeodomain-like"/>
    <property type="match status" value="1"/>
</dbReference>
<dbReference type="GO" id="GO:0000976">
    <property type="term" value="F:transcription cis-regulatory region binding"/>
    <property type="evidence" value="ECO:0007669"/>
    <property type="project" value="TreeGrafter"/>
</dbReference>
<dbReference type="InterPro" id="IPR018060">
    <property type="entry name" value="HTH_AraC"/>
</dbReference>
<protein>
    <submittedName>
        <fullName evidence="5">Transcriptional regulator, AraC family</fullName>
    </submittedName>
</protein>
<dbReference type="InterPro" id="IPR009057">
    <property type="entry name" value="Homeodomain-like_sf"/>
</dbReference>
<keyword evidence="1" id="KW-0805">Transcription regulation</keyword>
<dbReference type="InterPro" id="IPR032687">
    <property type="entry name" value="AraC-type_N"/>
</dbReference>
<evidence type="ECO:0000256" key="2">
    <source>
        <dbReference type="ARBA" id="ARBA00023125"/>
    </source>
</evidence>
<dbReference type="EMBL" id="AGCM01000003">
    <property type="protein sequence ID" value="EHM56155.1"/>
    <property type="molecule type" value="Genomic_DNA"/>
</dbReference>
<dbReference type="PROSITE" id="PS01124">
    <property type="entry name" value="HTH_ARAC_FAMILY_2"/>
    <property type="match status" value="1"/>
</dbReference>
<sequence length="367" mass="41101">MTKVEKIHSNYSFFIVCFNTRSTMKTNERIIGPSILSSWIRSICQTVRGYGIDPLPLMERAGLDSRLLNIPDARYAVSGVRRLWRLIIAATGNPLIGLRVGQEIQVSTLHGLGLAMVSSSSLSMLLTLFVRYGKVISTTMQLDLVHGRDGTTLTVKTNDGSEPMCAARLASLAFIFRQACSLAQHEIRPRYVTLTLPCDGDIRQRLDDYFHIPVNLGAEEDTICFRYADTIEPYAGGNAQLVAINEAVINEYLQQLAKNDFTTRVLAQIHRLLPQGEPKLTDIAAHINLTPRTLQRRLEEEGHTFNALLDQERKNIAHDLLAHSEHSITEISFLLGFSDPSNFSRASKRWFSCAPIQHRQRSLGIAT</sequence>
<evidence type="ECO:0000256" key="3">
    <source>
        <dbReference type="ARBA" id="ARBA00023163"/>
    </source>
</evidence>
<reference evidence="5 6" key="1">
    <citation type="submission" date="2011-08" db="EMBL/GenBank/DDBJ databases">
        <authorList>
            <person name="Weinstock G."/>
            <person name="Sodergren E."/>
            <person name="Clifton S."/>
            <person name="Fulton L."/>
            <person name="Fulton B."/>
            <person name="Courtney L."/>
            <person name="Fronick C."/>
            <person name="Harrison M."/>
            <person name="Strong C."/>
            <person name="Farmer C."/>
            <person name="Delahaunty K."/>
            <person name="Markovic C."/>
            <person name="Hall O."/>
            <person name="Minx P."/>
            <person name="Tomlinson C."/>
            <person name="Mitreva M."/>
            <person name="Hou S."/>
            <person name="Chen J."/>
            <person name="Wollam A."/>
            <person name="Pepin K.H."/>
            <person name="Johnson M."/>
            <person name="Bhonagiri V."/>
            <person name="Zhang X."/>
            <person name="Suruliraj S."/>
            <person name="Warren W."/>
            <person name="Chinwalla A."/>
            <person name="Mardis E.R."/>
            <person name="Wilson R.K."/>
        </authorList>
    </citation>
    <scope>NUCLEOTIDE SEQUENCE [LARGE SCALE GENOMIC DNA]</scope>
    <source>
        <strain evidence="5 6">F0432</strain>
    </source>
</reference>
<dbReference type="SUPFAM" id="SSF46689">
    <property type="entry name" value="Homeodomain-like"/>
    <property type="match status" value="1"/>
</dbReference>
<proteinExistence type="predicted"/>
<dbReference type="Proteomes" id="UP000004750">
    <property type="component" value="Unassembled WGS sequence"/>
</dbReference>
<keyword evidence="3" id="KW-0804">Transcription</keyword>
<dbReference type="AlphaFoldDB" id="G9ZBD8"/>
<dbReference type="PATRIC" id="fig|797473.3.peg.47"/>
<dbReference type="SMART" id="SM00342">
    <property type="entry name" value="HTH_ARAC"/>
    <property type="match status" value="1"/>
</dbReference>
<gene>
    <name evidence="5" type="ORF">HMPREF9080_00061</name>
</gene>
<dbReference type="PANTHER" id="PTHR47894">
    <property type="entry name" value="HTH-TYPE TRANSCRIPTIONAL REGULATOR GADX"/>
    <property type="match status" value="1"/>
</dbReference>
<name>G9ZBD8_9GAMM</name>
<organism evidence="5 6">
    <name type="scientific">Cardiobacterium valvarum F0432</name>
    <dbReference type="NCBI Taxonomy" id="797473"/>
    <lineage>
        <taxon>Bacteria</taxon>
        <taxon>Pseudomonadati</taxon>
        <taxon>Pseudomonadota</taxon>
        <taxon>Gammaproteobacteria</taxon>
        <taxon>Cardiobacteriales</taxon>
        <taxon>Cardiobacteriaceae</taxon>
        <taxon>Cardiobacterium</taxon>
    </lineage>
</organism>
<keyword evidence="2" id="KW-0238">DNA-binding</keyword>
<evidence type="ECO:0000259" key="4">
    <source>
        <dbReference type="PROSITE" id="PS01124"/>
    </source>
</evidence>
<dbReference type="Pfam" id="PF12625">
    <property type="entry name" value="Arabinose_bd"/>
    <property type="match status" value="1"/>
</dbReference>
<evidence type="ECO:0000256" key="1">
    <source>
        <dbReference type="ARBA" id="ARBA00023015"/>
    </source>
</evidence>
<dbReference type="GO" id="GO:0003700">
    <property type="term" value="F:DNA-binding transcription factor activity"/>
    <property type="evidence" value="ECO:0007669"/>
    <property type="project" value="InterPro"/>
</dbReference>
<dbReference type="HOGENOM" id="CLU_047522_1_1_6"/>
<dbReference type="GO" id="GO:0005829">
    <property type="term" value="C:cytosol"/>
    <property type="evidence" value="ECO:0007669"/>
    <property type="project" value="TreeGrafter"/>
</dbReference>
<dbReference type="Pfam" id="PF12833">
    <property type="entry name" value="HTH_18"/>
    <property type="match status" value="1"/>
</dbReference>
<feature type="domain" description="HTH araC/xylS-type" evidence="4">
    <location>
        <begin position="263"/>
        <end position="361"/>
    </location>
</feature>